<gene>
    <name evidence="1" type="ORF">METZ01_LOCUS209136</name>
</gene>
<reference evidence="1" key="1">
    <citation type="submission" date="2018-05" db="EMBL/GenBank/DDBJ databases">
        <authorList>
            <person name="Lanie J.A."/>
            <person name="Ng W.-L."/>
            <person name="Kazmierczak K.M."/>
            <person name="Andrzejewski T.M."/>
            <person name="Davidsen T.M."/>
            <person name="Wayne K.J."/>
            <person name="Tettelin H."/>
            <person name="Glass J.I."/>
            <person name="Rusch D."/>
            <person name="Podicherti R."/>
            <person name="Tsui H.-C.T."/>
            <person name="Winkler M.E."/>
        </authorList>
    </citation>
    <scope>NUCLEOTIDE SEQUENCE</scope>
</reference>
<dbReference type="EMBL" id="UINC01047247">
    <property type="protein sequence ID" value="SVB56282.1"/>
    <property type="molecule type" value="Genomic_DNA"/>
</dbReference>
<dbReference type="InterPro" id="IPR056470">
    <property type="entry name" value="BesD/HalB-like"/>
</dbReference>
<proteinExistence type="predicted"/>
<dbReference type="Pfam" id="PF23169">
    <property type="entry name" value="HalD"/>
    <property type="match status" value="1"/>
</dbReference>
<name>A0A382F0W5_9ZZZZ</name>
<sequence>MLNINEIINLEKYPINDIGSLEYKELTNYTRKQLNEDGCCVLPNFVKPDSIKRMKDEVDKKLSKIYFTSDKHNPYFTKDDKTLPEDHPKRIFTVRQSGYLNSDVLEKDSDLNKFYDLEEMLKFVSDSLEVFPLYTWADPLGKNPYSVMHTNHYFPWHFDGNEFTLSILVQKAEKGGFFEYAPDIRSKDNESFEEVSKVLKGDRKKVKSLDLKPGDLQIFKGRFSMHRVTKIEGKTSRYIALPCYVKDPLKINKPEHSKQVYGKALPIHFERENIQGDGLID</sequence>
<organism evidence="1">
    <name type="scientific">marine metagenome</name>
    <dbReference type="NCBI Taxonomy" id="408172"/>
    <lineage>
        <taxon>unclassified sequences</taxon>
        <taxon>metagenomes</taxon>
        <taxon>ecological metagenomes</taxon>
    </lineage>
</organism>
<evidence type="ECO:0008006" key="2">
    <source>
        <dbReference type="Google" id="ProtNLM"/>
    </source>
</evidence>
<dbReference type="Gene3D" id="2.60.120.620">
    <property type="entry name" value="q2cbj1_9rhob like domain"/>
    <property type="match status" value="1"/>
</dbReference>
<evidence type="ECO:0000313" key="1">
    <source>
        <dbReference type="EMBL" id="SVB56282.1"/>
    </source>
</evidence>
<accession>A0A382F0W5</accession>
<dbReference type="SUPFAM" id="SSF51197">
    <property type="entry name" value="Clavaminate synthase-like"/>
    <property type="match status" value="1"/>
</dbReference>
<protein>
    <recommendedName>
        <fullName evidence="2">Fe2OG dioxygenase domain-containing protein</fullName>
    </recommendedName>
</protein>
<dbReference type="AlphaFoldDB" id="A0A382F0W5"/>